<sequence length="92" mass="10600">MNWWTVVAPLIAGLALFYVQRIAARADKEAEKAELRHRELEKRVSSLELKVVAEMPSREDFKDQSRRIEAIASTLSEVRDMVIRMDSREAKG</sequence>
<name>A0ABW1N0X1_9GAMM</name>
<evidence type="ECO:0000313" key="3">
    <source>
        <dbReference type="Proteomes" id="UP001596115"/>
    </source>
</evidence>
<feature type="coiled-coil region" evidence="1">
    <location>
        <begin position="23"/>
        <end position="50"/>
    </location>
</feature>
<keyword evidence="1" id="KW-0175">Coiled coil</keyword>
<evidence type="ECO:0008006" key="4">
    <source>
        <dbReference type="Google" id="ProtNLM"/>
    </source>
</evidence>
<dbReference type="Proteomes" id="UP001596115">
    <property type="component" value="Unassembled WGS sequence"/>
</dbReference>
<dbReference type="EMBL" id="JBHRFL010000003">
    <property type="protein sequence ID" value="MFC6068632.1"/>
    <property type="molecule type" value="Genomic_DNA"/>
</dbReference>
<dbReference type="RefSeq" id="WP_164241926.1">
    <property type="nucleotide sequence ID" value="NZ_JAQQGI010000005.1"/>
</dbReference>
<evidence type="ECO:0000256" key="1">
    <source>
        <dbReference type="SAM" id="Coils"/>
    </source>
</evidence>
<organism evidence="2 3">
    <name type="scientific">Stenotrophomonas geniculata</name>
    <dbReference type="NCBI Taxonomy" id="86188"/>
    <lineage>
        <taxon>Bacteria</taxon>
        <taxon>Pseudomonadati</taxon>
        <taxon>Pseudomonadota</taxon>
        <taxon>Gammaproteobacteria</taxon>
        <taxon>Lysobacterales</taxon>
        <taxon>Lysobacteraceae</taxon>
        <taxon>Stenotrophomonas</taxon>
    </lineage>
</organism>
<accession>A0ABW1N0X1</accession>
<proteinExistence type="predicted"/>
<reference evidence="2 3" key="1">
    <citation type="submission" date="2024-09" db="EMBL/GenBank/DDBJ databases">
        <title>Whole genome analysis of Stenotrophomonas geniculata MK-1, and its biological control impact on peanut foliage fungus diseases.</title>
        <authorList>
            <person name="Ahsan T."/>
        </authorList>
    </citation>
    <scope>NUCLEOTIDE SEQUENCE [LARGE SCALE GENOMIC DNA]</scope>
    <source>
        <strain evidence="2 3">MK-1</strain>
    </source>
</reference>
<protein>
    <recommendedName>
        <fullName evidence="4">DUF2746 domain-containing protein</fullName>
    </recommendedName>
</protein>
<evidence type="ECO:0000313" key="2">
    <source>
        <dbReference type="EMBL" id="MFC6068632.1"/>
    </source>
</evidence>
<keyword evidence="3" id="KW-1185">Reference proteome</keyword>
<comment type="caution">
    <text evidence="2">The sequence shown here is derived from an EMBL/GenBank/DDBJ whole genome shotgun (WGS) entry which is preliminary data.</text>
</comment>
<gene>
    <name evidence="2" type="ORF">ACFLLB_03490</name>
</gene>